<dbReference type="Proteomes" id="UP000663879">
    <property type="component" value="Unassembled WGS sequence"/>
</dbReference>
<feature type="compositionally biased region" description="Polar residues" evidence="1">
    <location>
        <begin position="1"/>
        <end position="11"/>
    </location>
</feature>
<comment type="caution">
    <text evidence="2">The sequence shown here is derived from an EMBL/GenBank/DDBJ whole genome shotgun (WGS) entry which is preliminary data.</text>
</comment>
<protein>
    <recommendedName>
        <fullName evidence="4">PWWP domain-containing protein</fullName>
    </recommendedName>
</protein>
<dbReference type="AlphaFoldDB" id="A0A813RWK3"/>
<evidence type="ECO:0008006" key="4">
    <source>
        <dbReference type="Google" id="ProtNLM"/>
    </source>
</evidence>
<evidence type="ECO:0000256" key="1">
    <source>
        <dbReference type="SAM" id="MobiDB-lite"/>
    </source>
</evidence>
<feature type="region of interest" description="Disordered" evidence="1">
    <location>
        <begin position="1"/>
        <end position="20"/>
    </location>
</feature>
<gene>
    <name evidence="2" type="ORF">OXX778_LOCUS5974</name>
</gene>
<dbReference type="EMBL" id="CAJNOC010000680">
    <property type="protein sequence ID" value="CAF0791138.1"/>
    <property type="molecule type" value="Genomic_DNA"/>
</dbReference>
<evidence type="ECO:0000313" key="2">
    <source>
        <dbReference type="EMBL" id="CAF0791138.1"/>
    </source>
</evidence>
<accession>A0A813RWK3</accession>
<organism evidence="2 3">
    <name type="scientific">Brachionus calyciflorus</name>
    <dbReference type="NCBI Taxonomy" id="104777"/>
    <lineage>
        <taxon>Eukaryota</taxon>
        <taxon>Metazoa</taxon>
        <taxon>Spiralia</taxon>
        <taxon>Gnathifera</taxon>
        <taxon>Rotifera</taxon>
        <taxon>Eurotatoria</taxon>
        <taxon>Monogononta</taxon>
        <taxon>Pseudotrocha</taxon>
        <taxon>Ploima</taxon>
        <taxon>Brachionidae</taxon>
        <taxon>Brachionus</taxon>
    </lineage>
</organism>
<proteinExistence type="predicted"/>
<dbReference type="Gene3D" id="2.30.30.140">
    <property type="match status" value="1"/>
</dbReference>
<name>A0A813RWK3_9BILA</name>
<dbReference type="OrthoDB" id="20839at2759"/>
<reference evidence="2" key="1">
    <citation type="submission" date="2021-02" db="EMBL/GenBank/DDBJ databases">
        <authorList>
            <person name="Nowell W R."/>
        </authorList>
    </citation>
    <scope>NUCLEOTIDE SEQUENCE</scope>
    <source>
        <strain evidence="2">Ploen Becks lab</strain>
    </source>
</reference>
<dbReference type="SUPFAM" id="SSF63748">
    <property type="entry name" value="Tudor/PWWP/MBT"/>
    <property type="match status" value="1"/>
</dbReference>
<sequence length="256" mass="28656">MKRSSTFGNVSETEDSSSGDFYMNTNSLARSINDLSISLSSNTLNISDKAKLISNDENEFRKHSDNSVHIVVDHSINTSNEGINKTKSLMTLNSIEKKEKDRDTHSLNQIENKNDLKIASPYGNWCAFSGGTGSGGCIFTGPYEPMIIPKEDFSDESFESTEESDANIDFIGPIGITHDNFQNTEVVWAKRPALPWFPGIIIDPNNINKEVKDLMKQIGASSPHKDQLADYSLAVINSRETDKLFFVFLFNRKKTW</sequence>
<evidence type="ECO:0000313" key="3">
    <source>
        <dbReference type="Proteomes" id="UP000663879"/>
    </source>
</evidence>
<keyword evidence="3" id="KW-1185">Reference proteome</keyword>